<evidence type="ECO:0000313" key="1">
    <source>
        <dbReference type="EMBL" id="MCC5467430.1"/>
    </source>
</evidence>
<keyword evidence="2" id="KW-1185">Reference proteome</keyword>
<dbReference type="Pfam" id="PF05258">
    <property type="entry name" value="DciA"/>
    <property type="match status" value="1"/>
</dbReference>
<evidence type="ECO:0000313" key="2">
    <source>
        <dbReference type="Proteomes" id="UP001165492"/>
    </source>
</evidence>
<comment type="caution">
    <text evidence="1">The sequence shown here is derived from an EMBL/GenBank/DDBJ whole genome shotgun (WGS) entry which is preliminary data.</text>
</comment>
<proteinExistence type="predicted"/>
<protein>
    <submittedName>
        <fullName evidence="1">DUF721 domain-containing protein</fullName>
    </submittedName>
</protein>
<dbReference type="EMBL" id="JAJHJB010000033">
    <property type="protein sequence ID" value="MCC5467430.1"/>
    <property type="molecule type" value="Genomic_DNA"/>
</dbReference>
<organism evidence="1 2">
    <name type="scientific">Pelosinus baikalensis</name>
    <dbReference type="NCBI Taxonomy" id="2892015"/>
    <lineage>
        <taxon>Bacteria</taxon>
        <taxon>Bacillati</taxon>
        <taxon>Bacillota</taxon>
        <taxon>Negativicutes</taxon>
        <taxon>Selenomonadales</taxon>
        <taxon>Sporomusaceae</taxon>
        <taxon>Pelosinus</taxon>
    </lineage>
</organism>
<dbReference type="RefSeq" id="WP_229536435.1">
    <property type="nucleotide sequence ID" value="NZ_JAJHJB010000033.1"/>
</dbReference>
<dbReference type="Proteomes" id="UP001165492">
    <property type="component" value="Unassembled WGS sequence"/>
</dbReference>
<accession>A0ABS8HW86</accession>
<sequence>MQKMKDIVSNTIRNLGLQKPYNDQSVIVHWSEIVGDDIAANAYARSVQQGTLMVSVNSSVWSHHLSMMKESIIDKINQFIGYKLIFDIRFQAGYFSNSQNEEDTAINTIPNIKYQLSKVKLDEYDVQTMQETSNHISDKYLKQKILRIMRKDFALKKIKKQHNWHQCASCTVLCPPEEIYCTACTLNKKQKLLYTIINTLKEIPWIRYAELHEHITCTEEEFQQAKYTLTAFISRDIQEGDNDKFKIMSFIMLTTGAKIEAVNDAIINKTLEKFRRKK</sequence>
<dbReference type="PANTHER" id="PTHR36456:SF1">
    <property type="entry name" value="UPF0232 PROTEIN SCO3875"/>
    <property type="match status" value="1"/>
</dbReference>
<reference evidence="1" key="1">
    <citation type="submission" date="2021-11" db="EMBL/GenBank/DDBJ databases">
        <title>Description of a new species Pelosinus isolated from the bottom sediments of Lake Baikal.</title>
        <authorList>
            <person name="Zakharyuk A."/>
        </authorList>
    </citation>
    <scope>NUCLEOTIDE SEQUENCE</scope>
    <source>
        <strain evidence="1">Bkl1</strain>
    </source>
</reference>
<name>A0ABS8HW86_9FIRM</name>
<dbReference type="InterPro" id="IPR007922">
    <property type="entry name" value="DciA-like"/>
</dbReference>
<gene>
    <name evidence="1" type="ORF">LMF89_19020</name>
</gene>
<dbReference type="PANTHER" id="PTHR36456">
    <property type="entry name" value="UPF0232 PROTEIN SCO3875"/>
    <property type="match status" value="1"/>
</dbReference>